<evidence type="ECO:0000313" key="3">
    <source>
        <dbReference type="EnsemblPlants" id="KQL03041"/>
    </source>
</evidence>
<gene>
    <name evidence="3" type="primary">LOC101768187</name>
</gene>
<accession>K3YK86</accession>
<feature type="region of interest" description="Disordered" evidence="1">
    <location>
        <begin position="47"/>
        <end position="67"/>
    </location>
</feature>
<dbReference type="EnsemblPlants" id="KQL03041">
    <property type="protein sequence ID" value="KQL03041"/>
    <property type="gene ID" value="SETIT_014543mg"/>
</dbReference>
<organism evidence="3 4">
    <name type="scientific">Setaria italica</name>
    <name type="common">Foxtail millet</name>
    <name type="synonym">Panicum italicum</name>
    <dbReference type="NCBI Taxonomy" id="4555"/>
    <lineage>
        <taxon>Eukaryota</taxon>
        <taxon>Viridiplantae</taxon>
        <taxon>Streptophyta</taxon>
        <taxon>Embryophyta</taxon>
        <taxon>Tracheophyta</taxon>
        <taxon>Spermatophyta</taxon>
        <taxon>Magnoliopsida</taxon>
        <taxon>Liliopsida</taxon>
        <taxon>Poales</taxon>
        <taxon>Poaceae</taxon>
        <taxon>PACMAD clade</taxon>
        <taxon>Panicoideae</taxon>
        <taxon>Panicodae</taxon>
        <taxon>Paniceae</taxon>
        <taxon>Cenchrinae</taxon>
        <taxon>Setaria</taxon>
    </lineage>
</organism>
<sequence length="126" mass="14019">MPPPIPMPPDMTLRRLPTAILGLSPSLPCLLSRPRLYLAARRPRAVAARASSSSSSPDSSFGARMEDSVKKTVADNPVVIYSKSWCSYSMEVKALFKRIGVQPHVIELDHLADPFQALKDHNYKRF</sequence>
<keyword evidence="4" id="KW-1185">Reference proteome</keyword>
<dbReference type="Gene3D" id="3.40.30.10">
    <property type="entry name" value="Glutaredoxin"/>
    <property type="match status" value="1"/>
</dbReference>
<feature type="compositionally biased region" description="Low complexity" evidence="1">
    <location>
        <begin position="47"/>
        <end position="60"/>
    </location>
</feature>
<dbReference type="EMBL" id="AGNK02004027">
    <property type="status" value="NOT_ANNOTATED_CDS"/>
    <property type="molecule type" value="Genomic_DNA"/>
</dbReference>
<reference evidence="3" key="2">
    <citation type="submission" date="2018-08" db="UniProtKB">
        <authorList>
            <consortium name="EnsemblPlants"/>
        </authorList>
    </citation>
    <scope>IDENTIFICATION</scope>
    <source>
        <strain evidence="3">Yugu1</strain>
    </source>
</reference>
<dbReference type="InterPro" id="IPR036249">
    <property type="entry name" value="Thioredoxin-like_sf"/>
</dbReference>
<reference evidence="4" key="1">
    <citation type="journal article" date="2012" name="Nat. Biotechnol.">
        <title>Reference genome sequence of the model plant Setaria.</title>
        <authorList>
            <person name="Bennetzen J.L."/>
            <person name="Schmutz J."/>
            <person name="Wang H."/>
            <person name="Percifield R."/>
            <person name="Hawkins J."/>
            <person name="Pontaroli A.C."/>
            <person name="Estep M."/>
            <person name="Feng L."/>
            <person name="Vaughn J.N."/>
            <person name="Grimwood J."/>
            <person name="Jenkins J."/>
            <person name="Barry K."/>
            <person name="Lindquist E."/>
            <person name="Hellsten U."/>
            <person name="Deshpande S."/>
            <person name="Wang X."/>
            <person name="Wu X."/>
            <person name="Mitros T."/>
            <person name="Triplett J."/>
            <person name="Yang X."/>
            <person name="Ye C.Y."/>
            <person name="Mauro-Herrera M."/>
            <person name="Wang L."/>
            <person name="Li P."/>
            <person name="Sharma M."/>
            <person name="Sharma R."/>
            <person name="Ronald P.C."/>
            <person name="Panaud O."/>
            <person name="Kellogg E.A."/>
            <person name="Brutnell T.P."/>
            <person name="Doust A.N."/>
            <person name="Tuskan G.A."/>
            <person name="Rokhsar D."/>
            <person name="Devos K.M."/>
        </authorList>
    </citation>
    <scope>NUCLEOTIDE SEQUENCE [LARGE SCALE GENOMIC DNA]</scope>
    <source>
        <strain evidence="4">cv. Yugu1</strain>
    </source>
</reference>
<name>K3YK86_SETIT</name>
<dbReference type="Pfam" id="PF00462">
    <property type="entry name" value="Glutaredoxin"/>
    <property type="match status" value="1"/>
</dbReference>
<dbReference type="Proteomes" id="UP000004995">
    <property type="component" value="Unassembled WGS sequence"/>
</dbReference>
<protein>
    <recommendedName>
        <fullName evidence="2">Glutaredoxin domain-containing protein</fullName>
    </recommendedName>
</protein>
<dbReference type="PANTHER" id="PTHR45694">
    <property type="entry name" value="GLUTAREDOXIN 2"/>
    <property type="match status" value="1"/>
</dbReference>
<dbReference type="HOGENOM" id="CLU_2216661_0_0_1"/>
<evidence type="ECO:0000256" key="1">
    <source>
        <dbReference type="SAM" id="MobiDB-lite"/>
    </source>
</evidence>
<dbReference type="ExpressionAtlas" id="K3YK86">
    <property type="expression patterns" value="baseline"/>
</dbReference>
<dbReference type="Gramene" id="KQL03041">
    <property type="protein sequence ID" value="KQL03041"/>
    <property type="gene ID" value="SETIT_014543mg"/>
</dbReference>
<dbReference type="SUPFAM" id="SSF52833">
    <property type="entry name" value="Thioredoxin-like"/>
    <property type="match status" value="1"/>
</dbReference>
<dbReference type="PROSITE" id="PS51354">
    <property type="entry name" value="GLUTAREDOXIN_2"/>
    <property type="match status" value="1"/>
</dbReference>
<proteinExistence type="predicted"/>
<evidence type="ECO:0000313" key="4">
    <source>
        <dbReference type="Proteomes" id="UP000004995"/>
    </source>
</evidence>
<dbReference type="PANTHER" id="PTHR45694:SF18">
    <property type="entry name" value="GLUTAREDOXIN-1-RELATED"/>
    <property type="match status" value="1"/>
</dbReference>
<dbReference type="AlphaFoldDB" id="K3YK86"/>
<evidence type="ECO:0000259" key="2">
    <source>
        <dbReference type="Pfam" id="PF00462"/>
    </source>
</evidence>
<feature type="domain" description="Glutaredoxin" evidence="2">
    <location>
        <begin position="78"/>
        <end position="120"/>
    </location>
</feature>
<dbReference type="InterPro" id="IPR002109">
    <property type="entry name" value="Glutaredoxin"/>
</dbReference>